<feature type="binding site" evidence="8">
    <location>
        <position position="32"/>
    </location>
    <ligand>
        <name>GTP</name>
        <dbReference type="ChEBI" id="CHEBI:37565"/>
    </ligand>
</feature>
<comment type="function">
    <text evidence="8">Transfers a GMP moiety from GTP to Mo-molybdopterin (Mo-MPT) cofactor (Moco or molybdenum cofactor) to form Mo-molybdopterin guanine dinucleotide (Mo-MGD) cofactor.</text>
</comment>
<dbReference type="AlphaFoldDB" id="A0A9X1IR99"/>
<keyword evidence="11" id="KW-1185">Reference proteome</keyword>
<comment type="similarity">
    <text evidence="8">Belongs to the MobA family.</text>
</comment>
<feature type="binding site" evidence="8">
    <location>
        <position position="105"/>
    </location>
    <ligand>
        <name>Mg(2+)</name>
        <dbReference type="ChEBI" id="CHEBI:18420"/>
    </ligand>
</feature>
<organism evidence="10 11">
    <name type="scientific">Sphingobium nicotianae</name>
    <dbReference type="NCBI Taxonomy" id="2782607"/>
    <lineage>
        <taxon>Bacteria</taxon>
        <taxon>Pseudomonadati</taxon>
        <taxon>Pseudomonadota</taxon>
        <taxon>Alphaproteobacteria</taxon>
        <taxon>Sphingomonadales</taxon>
        <taxon>Sphingomonadaceae</taxon>
        <taxon>Sphingobium</taxon>
    </lineage>
</organism>
<name>A0A9X1IR99_9SPHN</name>
<evidence type="ECO:0000313" key="10">
    <source>
        <dbReference type="EMBL" id="MBT2187050.1"/>
    </source>
</evidence>
<dbReference type="InterPro" id="IPR013482">
    <property type="entry name" value="Molybde_CF_guanTrfase"/>
</dbReference>
<proteinExistence type="inferred from homology"/>
<dbReference type="SUPFAM" id="SSF53448">
    <property type="entry name" value="Nucleotide-diphospho-sugar transferases"/>
    <property type="match status" value="1"/>
</dbReference>
<comment type="cofactor">
    <cofactor evidence="8">
        <name>Mg(2+)</name>
        <dbReference type="ChEBI" id="CHEBI:18420"/>
    </cofactor>
</comment>
<comment type="subcellular location">
    <subcellularLocation>
        <location evidence="8">Cytoplasm</location>
    </subcellularLocation>
</comment>
<dbReference type="Proteomes" id="UP001138757">
    <property type="component" value="Unassembled WGS sequence"/>
</dbReference>
<accession>A0A9X1IR99</accession>
<feature type="binding site" evidence="8">
    <location>
        <position position="72"/>
    </location>
    <ligand>
        <name>GTP</name>
        <dbReference type="ChEBI" id="CHEBI:37565"/>
    </ligand>
</feature>
<comment type="caution">
    <text evidence="8">Lacks conserved residue(s) required for the propagation of feature annotation.</text>
</comment>
<protein>
    <recommendedName>
        <fullName evidence="8">Molybdenum cofactor guanylyltransferase</fullName>
        <shortName evidence="8">MoCo guanylyltransferase</shortName>
        <ecNumber evidence="8">2.7.7.77</ecNumber>
    </recommendedName>
    <alternativeName>
        <fullName evidence="8">GTP:molybdopterin guanylyltransferase</fullName>
    </alternativeName>
    <alternativeName>
        <fullName evidence="8">Mo-MPT guanylyltransferase</fullName>
    </alternativeName>
    <alternativeName>
        <fullName evidence="8">Molybdopterin guanylyltransferase</fullName>
    </alternativeName>
    <alternativeName>
        <fullName evidence="8">Molybdopterin-guanine dinucleotide synthase</fullName>
        <shortName evidence="8">MGD synthase</shortName>
    </alternativeName>
</protein>
<dbReference type="InterPro" id="IPR025877">
    <property type="entry name" value="MobA-like_NTP_Trfase"/>
</dbReference>
<comment type="catalytic activity">
    <reaction evidence="8">
        <text>Mo-molybdopterin + GTP + H(+) = Mo-molybdopterin guanine dinucleotide + diphosphate</text>
        <dbReference type="Rhea" id="RHEA:34243"/>
        <dbReference type="ChEBI" id="CHEBI:15378"/>
        <dbReference type="ChEBI" id="CHEBI:33019"/>
        <dbReference type="ChEBI" id="CHEBI:37565"/>
        <dbReference type="ChEBI" id="CHEBI:71302"/>
        <dbReference type="ChEBI" id="CHEBI:71310"/>
        <dbReference type="EC" id="2.7.7.77"/>
    </reaction>
</comment>
<evidence type="ECO:0000256" key="5">
    <source>
        <dbReference type="ARBA" id="ARBA00022842"/>
    </source>
</evidence>
<comment type="domain">
    <text evidence="8">The N-terminal domain determines nucleotide recognition and specific binding, while the C-terminal domain determines the specific binding to the target protein.</text>
</comment>
<evidence type="ECO:0000256" key="4">
    <source>
        <dbReference type="ARBA" id="ARBA00022741"/>
    </source>
</evidence>
<keyword evidence="7 8" id="KW-0501">Molybdenum cofactor biosynthesis</keyword>
<dbReference type="EC" id="2.7.7.77" evidence="8"/>
<evidence type="ECO:0000256" key="6">
    <source>
        <dbReference type="ARBA" id="ARBA00023134"/>
    </source>
</evidence>
<dbReference type="GO" id="GO:0061603">
    <property type="term" value="F:molybdenum cofactor guanylyltransferase activity"/>
    <property type="evidence" value="ECO:0007669"/>
    <property type="project" value="UniProtKB-EC"/>
</dbReference>
<evidence type="ECO:0000256" key="7">
    <source>
        <dbReference type="ARBA" id="ARBA00023150"/>
    </source>
</evidence>
<evidence type="ECO:0000256" key="2">
    <source>
        <dbReference type="ARBA" id="ARBA00022679"/>
    </source>
</evidence>
<evidence type="ECO:0000256" key="1">
    <source>
        <dbReference type="ARBA" id="ARBA00022490"/>
    </source>
</evidence>
<evidence type="ECO:0000256" key="3">
    <source>
        <dbReference type="ARBA" id="ARBA00022723"/>
    </source>
</evidence>
<dbReference type="GO" id="GO:0006777">
    <property type="term" value="P:Mo-molybdopterin cofactor biosynthetic process"/>
    <property type="evidence" value="ECO:0007669"/>
    <property type="project" value="UniProtKB-KW"/>
</dbReference>
<reference evidence="10" key="1">
    <citation type="submission" date="2021-05" db="EMBL/GenBank/DDBJ databases">
        <title>Genome of Sphingobium sp. strain.</title>
        <authorList>
            <person name="Fan R."/>
        </authorList>
    </citation>
    <scope>NUCLEOTIDE SEQUENCE</scope>
    <source>
        <strain evidence="10">H33</strain>
    </source>
</reference>
<gene>
    <name evidence="8" type="primary">mobA</name>
    <name evidence="10" type="ORF">KK488_08840</name>
</gene>
<keyword evidence="10" id="KW-0548">Nucleotidyltransferase</keyword>
<comment type="caution">
    <text evidence="10">The sequence shown here is derived from an EMBL/GenBank/DDBJ whole genome shotgun (WGS) entry which is preliminary data.</text>
</comment>
<dbReference type="Gene3D" id="3.90.550.10">
    <property type="entry name" value="Spore Coat Polysaccharide Biosynthesis Protein SpsA, Chain A"/>
    <property type="match status" value="1"/>
</dbReference>
<dbReference type="InterPro" id="IPR029044">
    <property type="entry name" value="Nucleotide-diphossugar_trans"/>
</dbReference>
<keyword evidence="1 8" id="KW-0963">Cytoplasm</keyword>
<dbReference type="GO" id="GO:0046872">
    <property type="term" value="F:metal ion binding"/>
    <property type="evidence" value="ECO:0007669"/>
    <property type="project" value="UniProtKB-KW"/>
</dbReference>
<dbReference type="HAMAP" id="MF_00316">
    <property type="entry name" value="MobA"/>
    <property type="match status" value="1"/>
</dbReference>
<dbReference type="GO" id="GO:0005525">
    <property type="term" value="F:GTP binding"/>
    <property type="evidence" value="ECO:0007669"/>
    <property type="project" value="UniProtKB-UniRule"/>
</dbReference>
<dbReference type="PANTHER" id="PTHR19136">
    <property type="entry name" value="MOLYBDENUM COFACTOR GUANYLYLTRANSFERASE"/>
    <property type="match status" value="1"/>
</dbReference>
<keyword evidence="4 8" id="KW-0547">Nucleotide-binding</keyword>
<evidence type="ECO:0000256" key="8">
    <source>
        <dbReference type="HAMAP-Rule" id="MF_00316"/>
    </source>
</evidence>
<dbReference type="Pfam" id="PF12804">
    <property type="entry name" value="NTP_transf_3"/>
    <property type="match status" value="1"/>
</dbReference>
<keyword evidence="5 8" id="KW-0460">Magnesium</keyword>
<sequence>MSCCAGLLGIDRAVILGAVIAGGKSTRFGSDKALATLHGRTLIDQVIETLAPQCAEMIVVGREHPGLPGVPDQPAPGLGPLAGIAAALLEAQARGYSAVLTVPCDAFDLPGDLTGRLFPYPAYVESLPVVGLWPAYAAADALAILESEEKHSIKGFAARISARAVQLPRAPANINTAADLERVERHGI</sequence>
<evidence type="ECO:0000259" key="9">
    <source>
        <dbReference type="Pfam" id="PF12804"/>
    </source>
</evidence>
<feature type="binding site" evidence="8">
    <location>
        <position position="105"/>
    </location>
    <ligand>
        <name>GTP</name>
        <dbReference type="ChEBI" id="CHEBI:37565"/>
    </ligand>
</feature>
<dbReference type="GO" id="GO:0005737">
    <property type="term" value="C:cytoplasm"/>
    <property type="evidence" value="ECO:0007669"/>
    <property type="project" value="UniProtKB-SubCell"/>
</dbReference>
<dbReference type="EMBL" id="JAHGAW010000005">
    <property type="protein sequence ID" value="MBT2187050.1"/>
    <property type="molecule type" value="Genomic_DNA"/>
</dbReference>
<dbReference type="PANTHER" id="PTHR19136:SF81">
    <property type="entry name" value="MOLYBDENUM COFACTOR GUANYLYLTRANSFERASE"/>
    <property type="match status" value="1"/>
</dbReference>
<keyword evidence="3 8" id="KW-0479">Metal-binding</keyword>
<feature type="binding site" evidence="8">
    <location>
        <begin position="20"/>
        <end position="22"/>
    </location>
    <ligand>
        <name>GTP</name>
        <dbReference type="ChEBI" id="CHEBI:37565"/>
    </ligand>
</feature>
<feature type="domain" description="MobA-like NTP transferase" evidence="9">
    <location>
        <begin position="17"/>
        <end position="118"/>
    </location>
</feature>
<keyword evidence="6 8" id="KW-0342">GTP-binding</keyword>
<comment type="subunit">
    <text evidence="8">Monomer.</text>
</comment>
<keyword evidence="2 8" id="KW-0808">Transferase</keyword>
<evidence type="ECO:0000313" key="11">
    <source>
        <dbReference type="Proteomes" id="UP001138757"/>
    </source>
</evidence>
<dbReference type="CDD" id="cd02503">
    <property type="entry name" value="MobA"/>
    <property type="match status" value="1"/>
</dbReference>
<dbReference type="RefSeq" id="WP_214622803.1">
    <property type="nucleotide sequence ID" value="NZ_JAHGAW010000005.1"/>
</dbReference>